<proteinExistence type="inferred from homology"/>
<organism evidence="2 3">
    <name type="scientific">Galdieria yellowstonensis</name>
    <dbReference type="NCBI Taxonomy" id="3028027"/>
    <lineage>
        <taxon>Eukaryota</taxon>
        <taxon>Rhodophyta</taxon>
        <taxon>Bangiophyceae</taxon>
        <taxon>Galdieriales</taxon>
        <taxon>Galdieriaceae</taxon>
        <taxon>Galdieria</taxon>
    </lineage>
</organism>
<dbReference type="PIRSF" id="PIRSF001439">
    <property type="entry name" value="CryM"/>
    <property type="match status" value="1"/>
</dbReference>
<dbReference type="InterPro" id="IPR023401">
    <property type="entry name" value="ODC_N"/>
</dbReference>
<dbReference type="SUPFAM" id="SSF51735">
    <property type="entry name" value="NAD(P)-binding Rossmann-fold domains"/>
    <property type="match status" value="1"/>
</dbReference>
<dbReference type="EMBL" id="JANCYU010000032">
    <property type="protein sequence ID" value="KAK4525630.1"/>
    <property type="molecule type" value="Genomic_DNA"/>
</dbReference>
<dbReference type="GO" id="GO:0005737">
    <property type="term" value="C:cytoplasm"/>
    <property type="evidence" value="ECO:0007669"/>
    <property type="project" value="TreeGrafter"/>
</dbReference>
<dbReference type="Pfam" id="PF02423">
    <property type="entry name" value="OCD_Mu_crystall"/>
    <property type="match status" value="1"/>
</dbReference>
<dbReference type="AlphaFoldDB" id="A0AAV9IDS5"/>
<dbReference type="InterPro" id="IPR003462">
    <property type="entry name" value="ODC_Mu_crystall"/>
</dbReference>
<evidence type="ECO:0008006" key="4">
    <source>
        <dbReference type="Google" id="ProtNLM"/>
    </source>
</evidence>
<dbReference type="Proteomes" id="UP001300502">
    <property type="component" value="Unassembled WGS sequence"/>
</dbReference>
<evidence type="ECO:0000256" key="1">
    <source>
        <dbReference type="ARBA" id="ARBA00008903"/>
    </source>
</evidence>
<dbReference type="PANTHER" id="PTHR13812">
    <property type="entry name" value="KETIMINE REDUCTASE MU-CRYSTALLIN"/>
    <property type="match status" value="1"/>
</dbReference>
<name>A0AAV9IDS5_9RHOD</name>
<keyword evidence="3" id="KW-1185">Reference proteome</keyword>
<sequence length="317" mass="33970">MIFHCGGGIVVLDNEEVDKLLDMSSAVELVENAITAKTCGNLLCPPRFRLETSRGNLVFTSGAIVDPYVDVLGFRVYSTFPTSTSGETQATMVYDGKTGVIKGIILGNRLGALRTGAIGGVAIKHLAKEGVCEVGVLGTGIQAETQLIACIAVREVSSVKVFSPNSSHCAAFVEKFRKLCNITQVATARDCVEDVDILIVATNSSSPVLQTEWLSPNVHINSVGPKFVDKHELPEDLPLKCSHIFTDSISQLDSYTPTHFIKECSSAPQVRDLSEVVGSLQPFQREKSAITLFLSVGLSGTEVIIGNDVIERSNATL</sequence>
<comment type="caution">
    <text evidence="2">The sequence shown here is derived from an EMBL/GenBank/DDBJ whole genome shotgun (WGS) entry which is preliminary data.</text>
</comment>
<gene>
    <name evidence="2" type="ORF">GAYE_SCF15G3539</name>
</gene>
<comment type="similarity">
    <text evidence="1">Belongs to the ornithine cyclodeaminase/mu-crystallin family.</text>
</comment>
<dbReference type="Gene3D" id="3.40.50.720">
    <property type="entry name" value="NAD(P)-binding Rossmann-like Domain"/>
    <property type="match status" value="1"/>
</dbReference>
<protein>
    <recommendedName>
        <fullName evidence="4">Ornithine cyclodeaminase</fullName>
    </recommendedName>
</protein>
<dbReference type="Gene3D" id="3.30.1780.10">
    <property type="entry name" value="ornithine cyclodeaminase, domain 1"/>
    <property type="match status" value="1"/>
</dbReference>
<evidence type="ECO:0000313" key="3">
    <source>
        <dbReference type="Proteomes" id="UP001300502"/>
    </source>
</evidence>
<evidence type="ECO:0000313" key="2">
    <source>
        <dbReference type="EMBL" id="KAK4525630.1"/>
    </source>
</evidence>
<accession>A0AAV9IDS5</accession>
<dbReference type="PANTHER" id="PTHR13812:SF19">
    <property type="entry name" value="KETIMINE REDUCTASE MU-CRYSTALLIN"/>
    <property type="match status" value="1"/>
</dbReference>
<reference evidence="2 3" key="1">
    <citation type="submission" date="2022-07" db="EMBL/GenBank/DDBJ databases">
        <title>Genome-wide signatures of adaptation to extreme environments.</title>
        <authorList>
            <person name="Cho C.H."/>
            <person name="Yoon H.S."/>
        </authorList>
    </citation>
    <scope>NUCLEOTIDE SEQUENCE [LARGE SCALE GENOMIC DNA]</scope>
    <source>
        <strain evidence="2 3">108.79 E11</strain>
    </source>
</reference>
<dbReference type="InterPro" id="IPR036291">
    <property type="entry name" value="NAD(P)-bd_dom_sf"/>
</dbReference>